<evidence type="ECO:0000256" key="3">
    <source>
        <dbReference type="ARBA" id="ARBA00022729"/>
    </source>
</evidence>
<keyword evidence="3 5" id="KW-0732">Signal</keyword>
<name>A0A941F1V6_9BACT</name>
<keyword evidence="4" id="KW-0175">Coiled coil</keyword>
<evidence type="ECO:0000256" key="4">
    <source>
        <dbReference type="SAM" id="Coils"/>
    </source>
</evidence>
<dbReference type="AlphaFoldDB" id="A0A941F1V6"/>
<keyword evidence="7" id="KW-1185">Reference proteome</keyword>
<evidence type="ECO:0000313" key="7">
    <source>
        <dbReference type="Proteomes" id="UP000679220"/>
    </source>
</evidence>
<dbReference type="InterPro" id="IPR050492">
    <property type="entry name" value="Bact_metal-bind_prot9"/>
</dbReference>
<comment type="caution">
    <text evidence="6">The sequence shown here is derived from an EMBL/GenBank/DDBJ whole genome shotgun (WGS) entry which is preliminary data.</text>
</comment>
<protein>
    <submittedName>
        <fullName evidence="6">Zinc ABC transporter substrate-binding protein</fullName>
    </submittedName>
</protein>
<dbReference type="Pfam" id="PF01297">
    <property type="entry name" value="ZnuA"/>
    <property type="match status" value="1"/>
</dbReference>
<dbReference type="GO" id="GO:0030001">
    <property type="term" value="P:metal ion transport"/>
    <property type="evidence" value="ECO:0007669"/>
    <property type="project" value="InterPro"/>
</dbReference>
<reference evidence="6" key="1">
    <citation type="journal article" date="2018" name="Int. J. Syst. Evol. Microbiol.">
        <title>Carboxylicivirga sediminis sp. nov., isolated from coastal sediment.</title>
        <authorList>
            <person name="Wang F.Q."/>
            <person name="Ren L.H."/>
            <person name="Zou R.J."/>
            <person name="Sun Y.Z."/>
            <person name="Liu X.J."/>
            <person name="Jiang F."/>
            <person name="Liu L.J."/>
        </authorList>
    </citation>
    <scope>NUCLEOTIDE SEQUENCE</scope>
    <source>
        <strain evidence="6">JR1</strain>
    </source>
</reference>
<feature type="chain" id="PRO_5036912123" evidence="5">
    <location>
        <begin position="22"/>
        <end position="291"/>
    </location>
</feature>
<dbReference type="PROSITE" id="PS51257">
    <property type="entry name" value="PROKAR_LIPOPROTEIN"/>
    <property type="match status" value="1"/>
</dbReference>
<dbReference type="Proteomes" id="UP000679220">
    <property type="component" value="Unassembled WGS sequence"/>
</dbReference>
<evidence type="ECO:0000256" key="1">
    <source>
        <dbReference type="ARBA" id="ARBA00011028"/>
    </source>
</evidence>
<dbReference type="PANTHER" id="PTHR42953:SF3">
    <property type="entry name" value="HIGH-AFFINITY ZINC UPTAKE SYSTEM PROTEIN ZNUA"/>
    <property type="match status" value="1"/>
</dbReference>
<dbReference type="GO" id="GO:0046872">
    <property type="term" value="F:metal ion binding"/>
    <property type="evidence" value="ECO:0007669"/>
    <property type="project" value="InterPro"/>
</dbReference>
<feature type="signal peptide" evidence="5">
    <location>
        <begin position="1"/>
        <end position="21"/>
    </location>
</feature>
<dbReference type="EMBL" id="JAGTAR010000004">
    <property type="protein sequence ID" value="MBR8534789.1"/>
    <property type="molecule type" value="Genomic_DNA"/>
</dbReference>
<comment type="similarity">
    <text evidence="1">Belongs to the bacterial solute-binding protein 9 family.</text>
</comment>
<keyword evidence="2" id="KW-0813">Transport</keyword>
<proteinExistence type="inferred from homology"/>
<dbReference type="SUPFAM" id="SSF53807">
    <property type="entry name" value="Helical backbone' metal receptor"/>
    <property type="match status" value="1"/>
</dbReference>
<dbReference type="Gene3D" id="3.40.50.1980">
    <property type="entry name" value="Nitrogenase molybdenum iron protein domain"/>
    <property type="match status" value="2"/>
</dbReference>
<dbReference type="InterPro" id="IPR006127">
    <property type="entry name" value="ZnuA-like"/>
</dbReference>
<dbReference type="RefSeq" id="WP_212188695.1">
    <property type="nucleotide sequence ID" value="NZ_JAGTAR010000004.1"/>
</dbReference>
<organism evidence="6 7">
    <name type="scientific">Carboxylicivirga sediminis</name>
    <dbReference type="NCBI Taxonomy" id="2006564"/>
    <lineage>
        <taxon>Bacteria</taxon>
        <taxon>Pseudomonadati</taxon>
        <taxon>Bacteroidota</taxon>
        <taxon>Bacteroidia</taxon>
        <taxon>Marinilabiliales</taxon>
        <taxon>Marinilabiliaceae</taxon>
        <taxon>Carboxylicivirga</taxon>
    </lineage>
</organism>
<evidence type="ECO:0000256" key="5">
    <source>
        <dbReference type="SAM" id="SignalP"/>
    </source>
</evidence>
<reference evidence="6" key="2">
    <citation type="submission" date="2021-04" db="EMBL/GenBank/DDBJ databases">
        <authorList>
            <person name="Zhang T."/>
            <person name="Zhang Y."/>
            <person name="Lu D."/>
            <person name="Zuo D."/>
            <person name="Du Z."/>
        </authorList>
    </citation>
    <scope>NUCLEOTIDE SEQUENCE</scope>
    <source>
        <strain evidence="6">JR1</strain>
    </source>
</reference>
<dbReference type="PANTHER" id="PTHR42953">
    <property type="entry name" value="HIGH-AFFINITY ZINC UPTAKE SYSTEM PROTEIN ZNUA-RELATED"/>
    <property type="match status" value="1"/>
</dbReference>
<accession>A0A941F1V6</accession>
<evidence type="ECO:0000313" key="6">
    <source>
        <dbReference type="EMBL" id="MBR8534789.1"/>
    </source>
</evidence>
<sequence>MTKAILVSLLAIVILTGCQTAKETNEKPIVSVSIAPQKYFIDHLLKDSIEVNIMIPQGADHASYAPSVAQIKKLSGSVAYIKMGHLGFESSWADKLKAANQTMQWYDLSKGIEMIQGEHHHHNHEPGHVCSAGVDPHTWTSPKQVRRIMKNLKSYLTELFPQYKELIALNHEQFLNQLDEMDERLNNLQAKNDSLAFMIFHPAYTYLARDYGFEQLTIEFEGKTPSPSRLKATIELAHQKHIRTIYIQQEFDQTNAQVIADEIGAETTQVNPLSYEWLKEMDRFISHLEQQ</sequence>
<feature type="coiled-coil region" evidence="4">
    <location>
        <begin position="171"/>
        <end position="198"/>
    </location>
</feature>
<evidence type="ECO:0000256" key="2">
    <source>
        <dbReference type="ARBA" id="ARBA00022448"/>
    </source>
</evidence>
<gene>
    <name evidence="6" type="ORF">KDU71_04395</name>
</gene>